<dbReference type="Proteomes" id="UP000288716">
    <property type="component" value="Unassembled WGS sequence"/>
</dbReference>
<protein>
    <submittedName>
        <fullName evidence="1">Uncharacterized protein</fullName>
    </submittedName>
</protein>
<dbReference type="InterPro" id="IPR013320">
    <property type="entry name" value="ConA-like_dom_sf"/>
</dbReference>
<evidence type="ECO:0000313" key="2">
    <source>
        <dbReference type="Proteomes" id="UP000288716"/>
    </source>
</evidence>
<dbReference type="EMBL" id="NCKV01065971">
    <property type="protein sequence ID" value="RWR99004.1"/>
    <property type="molecule type" value="Genomic_DNA"/>
</dbReference>
<feature type="non-terminal residue" evidence="1">
    <location>
        <position position="1"/>
    </location>
</feature>
<dbReference type="AlphaFoldDB" id="A0A443Q7I7"/>
<accession>A0A443Q7I7</accession>
<dbReference type="Gene3D" id="2.60.120.200">
    <property type="match status" value="1"/>
</dbReference>
<dbReference type="OrthoDB" id="6476590at2759"/>
<dbReference type="VEuPathDB" id="VectorBase:LDEU014650"/>
<proteinExistence type="predicted"/>
<feature type="non-terminal residue" evidence="1">
    <location>
        <position position="110"/>
    </location>
</feature>
<keyword evidence="2" id="KW-1185">Reference proteome</keyword>
<gene>
    <name evidence="1" type="ORF">B4U80_14844</name>
</gene>
<evidence type="ECO:0000313" key="1">
    <source>
        <dbReference type="EMBL" id="RWR99004.1"/>
    </source>
</evidence>
<dbReference type="STRING" id="299467.A0A443Q7I7"/>
<reference evidence="1 2" key="1">
    <citation type="journal article" date="2018" name="Gigascience">
        <title>Genomes of trombidid mites reveal novel predicted allergens and laterally-transferred genes associated with secondary metabolism.</title>
        <authorList>
            <person name="Dong X."/>
            <person name="Chaisiri K."/>
            <person name="Xia D."/>
            <person name="Armstrong S.D."/>
            <person name="Fang Y."/>
            <person name="Donnelly M.J."/>
            <person name="Kadowaki T."/>
            <person name="McGarry J.W."/>
            <person name="Darby A.C."/>
            <person name="Makepeace B.L."/>
        </authorList>
    </citation>
    <scope>NUCLEOTIDE SEQUENCE [LARGE SCALE GENOMIC DNA]</scope>
    <source>
        <strain evidence="1">UoL-UT</strain>
    </source>
</reference>
<organism evidence="1 2">
    <name type="scientific">Leptotrombidium deliense</name>
    <dbReference type="NCBI Taxonomy" id="299467"/>
    <lineage>
        <taxon>Eukaryota</taxon>
        <taxon>Metazoa</taxon>
        <taxon>Ecdysozoa</taxon>
        <taxon>Arthropoda</taxon>
        <taxon>Chelicerata</taxon>
        <taxon>Arachnida</taxon>
        <taxon>Acari</taxon>
        <taxon>Acariformes</taxon>
        <taxon>Trombidiformes</taxon>
        <taxon>Prostigmata</taxon>
        <taxon>Anystina</taxon>
        <taxon>Parasitengona</taxon>
        <taxon>Trombiculoidea</taxon>
        <taxon>Trombiculidae</taxon>
        <taxon>Leptotrombidium</taxon>
    </lineage>
</organism>
<name>A0A443Q7I7_9ACAR</name>
<comment type="caution">
    <text evidence="1">The sequence shown here is derived from an EMBL/GenBank/DDBJ whole genome shotgun (WGS) entry which is preliminary data.</text>
</comment>
<sequence length="110" mass="12453">LIKSQEQTLLFEDRFHGDKLDLTKWKHEVGHKAFASGKQMCYRPDNVAVNNGLKITAKPEEVECDKNGTILQFTSGRIKTLGTFNFTYIEVKAKLSNGKNLQPALWTKSP</sequence>
<dbReference type="SUPFAM" id="SSF49899">
    <property type="entry name" value="Concanavalin A-like lectins/glucanases"/>
    <property type="match status" value="1"/>
</dbReference>